<dbReference type="PANTHER" id="PTHR43767">
    <property type="entry name" value="LONG-CHAIN-FATTY-ACID--COA LIGASE"/>
    <property type="match status" value="1"/>
</dbReference>
<evidence type="ECO:0000259" key="2">
    <source>
        <dbReference type="Pfam" id="PF13193"/>
    </source>
</evidence>
<dbReference type="Pfam" id="PF00501">
    <property type="entry name" value="AMP-binding"/>
    <property type="match status" value="1"/>
</dbReference>
<protein>
    <submittedName>
        <fullName evidence="3">AMP-binding protein</fullName>
    </submittedName>
</protein>
<dbReference type="GO" id="GO:0016878">
    <property type="term" value="F:acid-thiol ligase activity"/>
    <property type="evidence" value="ECO:0007669"/>
    <property type="project" value="UniProtKB-ARBA"/>
</dbReference>
<comment type="caution">
    <text evidence="3">The sequence shown here is derived from an EMBL/GenBank/DDBJ whole genome shotgun (WGS) entry which is preliminary data.</text>
</comment>
<dbReference type="InterPro" id="IPR020845">
    <property type="entry name" value="AMP-binding_CS"/>
</dbReference>
<evidence type="ECO:0000313" key="4">
    <source>
        <dbReference type="Proteomes" id="UP000642993"/>
    </source>
</evidence>
<evidence type="ECO:0000313" key="3">
    <source>
        <dbReference type="EMBL" id="MBD8506492.1"/>
    </source>
</evidence>
<accession>A0A927JD79</accession>
<dbReference type="PANTHER" id="PTHR43767:SF1">
    <property type="entry name" value="NONRIBOSOMAL PEPTIDE SYNTHASE PES1 (EUROFUNG)-RELATED"/>
    <property type="match status" value="1"/>
</dbReference>
<organism evidence="3 4">
    <name type="scientific">Lolliginicoccus lacisalsi</name>
    <dbReference type="NCBI Taxonomy" id="2742202"/>
    <lineage>
        <taxon>Bacteria</taxon>
        <taxon>Bacillati</taxon>
        <taxon>Actinomycetota</taxon>
        <taxon>Actinomycetes</taxon>
        <taxon>Mycobacteriales</taxon>
        <taxon>Hoyosellaceae</taxon>
        <taxon>Lolliginicoccus</taxon>
    </lineage>
</organism>
<dbReference type="InterPro" id="IPR045851">
    <property type="entry name" value="AMP-bd_C_sf"/>
</dbReference>
<dbReference type="RefSeq" id="WP_192039120.1">
    <property type="nucleotide sequence ID" value="NZ_JACYWE010000004.1"/>
</dbReference>
<evidence type="ECO:0000259" key="1">
    <source>
        <dbReference type="Pfam" id="PF00501"/>
    </source>
</evidence>
<dbReference type="Proteomes" id="UP000642993">
    <property type="component" value="Unassembled WGS sequence"/>
</dbReference>
<dbReference type="Pfam" id="PF13193">
    <property type="entry name" value="AMP-binding_C"/>
    <property type="match status" value="1"/>
</dbReference>
<dbReference type="InterPro" id="IPR025110">
    <property type="entry name" value="AMP-bd_C"/>
</dbReference>
<dbReference type="InterPro" id="IPR050237">
    <property type="entry name" value="ATP-dep_AMP-bd_enzyme"/>
</dbReference>
<proteinExistence type="predicted"/>
<dbReference type="PROSITE" id="PS00455">
    <property type="entry name" value="AMP_BINDING"/>
    <property type="match status" value="1"/>
</dbReference>
<name>A0A927JD79_9ACTN</name>
<feature type="domain" description="AMP-binding enzyme C-terminal" evidence="2">
    <location>
        <begin position="449"/>
        <end position="527"/>
    </location>
</feature>
<dbReference type="InterPro" id="IPR000873">
    <property type="entry name" value="AMP-dep_synth/lig_dom"/>
</dbReference>
<dbReference type="CDD" id="cd04433">
    <property type="entry name" value="AFD_class_I"/>
    <property type="match status" value="1"/>
</dbReference>
<feature type="domain" description="AMP-dependent synthetase/ligase" evidence="1">
    <location>
        <begin position="48"/>
        <end position="400"/>
    </location>
</feature>
<gene>
    <name evidence="3" type="ORF">HT102_08345</name>
</gene>
<dbReference type="EMBL" id="JACYWE010000004">
    <property type="protein sequence ID" value="MBD8506492.1"/>
    <property type="molecule type" value="Genomic_DNA"/>
</dbReference>
<keyword evidence="4" id="KW-1185">Reference proteome</keyword>
<dbReference type="Gene3D" id="3.30.300.30">
    <property type="match status" value="1"/>
</dbReference>
<dbReference type="InterPro" id="IPR042099">
    <property type="entry name" value="ANL_N_sf"/>
</dbReference>
<dbReference type="SUPFAM" id="SSF56801">
    <property type="entry name" value="Acetyl-CoA synthetase-like"/>
    <property type="match status" value="1"/>
</dbReference>
<dbReference type="Gene3D" id="3.40.50.12780">
    <property type="entry name" value="N-terminal domain of ligase-like"/>
    <property type="match status" value="1"/>
</dbReference>
<sequence>MVGLVRGARAMIASGIVPLARPDLALRSVRVLRRQGPFVGALQVPLGRAPHSVALIDDAGPMTYWELDQGSTALARAWGSCGLGSGSVVATLCRDHRYLVIAMLAAGKLGARLVLLNTGFSGPQLRAIAERENIDALVHDCEFDAIVEHAPASVTTYLGWHDPQAPARRACPTVSDLMLFPPSLPLPVPRAARGFVLLTSGTTGIPKGAPRERTSILSTGQFLDRIPLRAGGVTVIAAPAFHGTGLSQLLLALALGSTVVLARRFDPSAALAAIEQHGADALIVVPTMLHRMLEADAAAAERRDTSSLRVLLTAGSALAPELYRRATARFGDVVHNLYGSTEVAVASVATPDELRRAPGTVGRPPAGCQVKLVDQDGNEVTGAHRRGRVFVGSGLSFEGYTDGRSRETYRGLLDTGDIGHWDWSGLLYIDGRADDMIVSGGENIHPVAVENSLLEHPGVSDAAVIGVPDADFGHRLRAYLVPASGGGAAGEELEDSVRDHIRAQLGRLAVPRDVVIVESLPRNATGKLLRNVLQDTETVITMDGSARH</sequence>
<dbReference type="AlphaFoldDB" id="A0A927JD79"/>
<reference evidence="3" key="1">
    <citation type="submission" date="2020-09" db="EMBL/GenBank/DDBJ databases">
        <title>Hoyosella lacisalsi sp. nov., a halotolerant actinobacterium isolated from soil of Lake Gudzhirganskoe.</title>
        <authorList>
            <person name="Yang Q."/>
            <person name="Guo P.Y."/>
            <person name="Liu S.W."/>
            <person name="Li F.N."/>
            <person name="Sun C.H."/>
        </authorList>
    </citation>
    <scope>NUCLEOTIDE SEQUENCE</scope>
    <source>
        <strain evidence="3">G463</strain>
    </source>
</reference>